<evidence type="ECO:0000256" key="1">
    <source>
        <dbReference type="SAM" id="MobiDB-lite"/>
    </source>
</evidence>
<feature type="compositionally biased region" description="Basic and acidic residues" evidence="1">
    <location>
        <begin position="576"/>
        <end position="593"/>
    </location>
</feature>
<evidence type="ECO:0000313" key="2">
    <source>
        <dbReference type="EMBL" id="KAK4791052.1"/>
    </source>
</evidence>
<feature type="region of interest" description="Disordered" evidence="1">
    <location>
        <begin position="555"/>
        <end position="593"/>
    </location>
</feature>
<protein>
    <submittedName>
        <fullName evidence="2">Uncharacterized protein</fullName>
    </submittedName>
</protein>
<reference evidence="2 3" key="1">
    <citation type="journal article" date="2023" name="Hortic Res">
        <title>Pangenome of water caltrop reveals structural variations and asymmetric subgenome divergence after allopolyploidization.</title>
        <authorList>
            <person name="Zhang X."/>
            <person name="Chen Y."/>
            <person name="Wang L."/>
            <person name="Yuan Y."/>
            <person name="Fang M."/>
            <person name="Shi L."/>
            <person name="Lu R."/>
            <person name="Comes H.P."/>
            <person name="Ma Y."/>
            <person name="Chen Y."/>
            <person name="Huang G."/>
            <person name="Zhou Y."/>
            <person name="Zheng Z."/>
            <person name="Qiu Y."/>
        </authorList>
    </citation>
    <scope>NUCLEOTIDE SEQUENCE [LARGE SCALE GENOMIC DNA]</scope>
    <source>
        <strain evidence="2">F231</strain>
    </source>
</reference>
<name>A0AAN7LS00_TRANT</name>
<comment type="caution">
    <text evidence="2">The sequence shown here is derived from an EMBL/GenBank/DDBJ whole genome shotgun (WGS) entry which is preliminary data.</text>
</comment>
<dbReference type="AlphaFoldDB" id="A0AAN7LS00"/>
<dbReference type="PANTHER" id="PTHR31344">
    <property type="entry name" value="NUCLEAR PORE COMPLEX PROTEIN NUP205"/>
    <property type="match status" value="1"/>
</dbReference>
<feature type="compositionally biased region" description="Basic and acidic residues" evidence="1">
    <location>
        <begin position="555"/>
        <end position="566"/>
    </location>
</feature>
<evidence type="ECO:0000313" key="3">
    <source>
        <dbReference type="Proteomes" id="UP001346149"/>
    </source>
</evidence>
<dbReference type="InterPro" id="IPR021827">
    <property type="entry name" value="Nup186/Nup192/Nup205"/>
</dbReference>
<keyword evidence="3" id="KW-1185">Reference proteome</keyword>
<sequence length="699" mass="76701">MTPHMQISSAKISRSRKSQGKKHMLGDIDQGSHSIELWKKAFTDACERLCPVRAGGHQCACLSVLTRLVMEQLVDRLDAAMFNAVLRESADEMPTDPVSDLITEPEVLPIPAGRSGFGAGVQLKNAIGSWTRWLSDIFGVYEDDTHVEPDGYSDNSKLGTDSSFRAFHLLNALSDLMMLPFGMLADSTTRKEVCPAFGIPLIKRCLYNFVPDKYCPDPDPHQVLEALDAEEHSDADSSSVANIPYVAPTTVYSPPSASSLSSITGETGSGKGLLQSKSSVLRKSYTSDDELEELGAPAASIILDKRRISLASSSSHWMLKGKGGRKVVRYQLLREIERIPSLAITPIIASSRGCRPPKGNPFIFKDSSLHLPSFHIHTMRGILHFPLKIFAFFLNSTVSFFYKGLVPVNSPTRRRKLPLHTCAVSVISSTQCAYKRAMKLDGPSGSLLRKFAVRFANTAEPYFRHVKSRCLSILTLADDRILATESAIEKRFPLSALVFDKADDLVQAVEAALPEKADWIVAILPGLIHRVPLLGRVLSGVASWLDSRHPEEYPEAEAAREKDIQMDSRSAYGGRGKGDGEEVRGRKEPFPSAQEEAKRLVKAEAKAGAGYHCADTASSRISTYKEVLLLQKGSREDDSDGKYEGQMNPWTKDHATDHKKVDEDPIFDLFESGWLMNKPVGVGATSPGSLRVGGSWITG</sequence>
<feature type="region of interest" description="Disordered" evidence="1">
    <location>
        <begin position="1"/>
        <end position="27"/>
    </location>
</feature>
<feature type="region of interest" description="Disordered" evidence="1">
    <location>
        <begin position="635"/>
        <end position="656"/>
    </location>
</feature>
<organism evidence="2 3">
    <name type="scientific">Trapa natans</name>
    <name type="common">Water chestnut</name>
    <dbReference type="NCBI Taxonomy" id="22666"/>
    <lineage>
        <taxon>Eukaryota</taxon>
        <taxon>Viridiplantae</taxon>
        <taxon>Streptophyta</taxon>
        <taxon>Embryophyta</taxon>
        <taxon>Tracheophyta</taxon>
        <taxon>Spermatophyta</taxon>
        <taxon>Magnoliopsida</taxon>
        <taxon>eudicotyledons</taxon>
        <taxon>Gunneridae</taxon>
        <taxon>Pentapetalae</taxon>
        <taxon>rosids</taxon>
        <taxon>malvids</taxon>
        <taxon>Myrtales</taxon>
        <taxon>Lythraceae</taxon>
        <taxon>Trapa</taxon>
    </lineage>
</organism>
<dbReference type="PANTHER" id="PTHR31344:SF13">
    <property type="entry name" value="EEIG1_EHBP1 PROTEIN AMINO-TERMINAL DOMAIN PROTEIN"/>
    <property type="match status" value="1"/>
</dbReference>
<dbReference type="Proteomes" id="UP001346149">
    <property type="component" value="Unassembled WGS sequence"/>
</dbReference>
<proteinExistence type="predicted"/>
<dbReference type="GO" id="GO:0005643">
    <property type="term" value="C:nuclear pore"/>
    <property type="evidence" value="ECO:0007669"/>
    <property type="project" value="InterPro"/>
</dbReference>
<dbReference type="EMBL" id="JAXQNO010000009">
    <property type="protein sequence ID" value="KAK4791052.1"/>
    <property type="molecule type" value="Genomic_DNA"/>
</dbReference>
<feature type="compositionally biased region" description="Low complexity" evidence="1">
    <location>
        <begin position="1"/>
        <end position="12"/>
    </location>
</feature>
<gene>
    <name evidence="2" type="ORF">SAY86_031465</name>
</gene>
<accession>A0AAN7LS00</accession>
<feature type="compositionally biased region" description="Basic residues" evidence="1">
    <location>
        <begin position="13"/>
        <end position="23"/>
    </location>
</feature>